<dbReference type="Pfam" id="PF26138">
    <property type="entry name" value="DUF8040"/>
    <property type="match status" value="1"/>
</dbReference>
<dbReference type="Proteomes" id="UP000037035">
    <property type="component" value="Unassembled WGS sequence"/>
</dbReference>
<reference evidence="2 3" key="1">
    <citation type="submission" date="2015-08" db="EMBL/GenBank/DDBJ databases">
        <title>Next Generation Sequencing and Analysis of the Genome of Puccinia sorghi L Schw, the Causal Agent of Maize Common Rust.</title>
        <authorList>
            <person name="Rochi L."/>
            <person name="Burguener G."/>
            <person name="Darino M."/>
            <person name="Turjanski A."/>
            <person name="Kreff E."/>
            <person name="Dieguez M.J."/>
            <person name="Sacco F."/>
        </authorList>
    </citation>
    <scope>NUCLEOTIDE SEQUENCE [LARGE SCALE GENOMIC DNA]</scope>
    <source>
        <strain evidence="2 3">RO10H11247</strain>
    </source>
</reference>
<gene>
    <name evidence="2" type="ORF">VP01_2146g4</name>
</gene>
<dbReference type="OrthoDB" id="1681765at2759"/>
<evidence type="ECO:0000313" key="3">
    <source>
        <dbReference type="Proteomes" id="UP000037035"/>
    </source>
</evidence>
<proteinExistence type="predicted"/>
<organism evidence="2 3">
    <name type="scientific">Puccinia sorghi</name>
    <dbReference type="NCBI Taxonomy" id="27349"/>
    <lineage>
        <taxon>Eukaryota</taxon>
        <taxon>Fungi</taxon>
        <taxon>Dikarya</taxon>
        <taxon>Basidiomycota</taxon>
        <taxon>Pucciniomycotina</taxon>
        <taxon>Pucciniomycetes</taxon>
        <taxon>Pucciniales</taxon>
        <taxon>Pucciniaceae</taxon>
        <taxon>Puccinia</taxon>
    </lineage>
</organism>
<dbReference type="AlphaFoldDB" id="A0A0L6V9Q8"/>
<feature type="domain" description="DUF8040" evidence="1">
    <location>
        <begin position="77"/>
        <end position="118"/>
    </location>
</feature>
<dbReference type="InterPro" id="IPR058353">
    <property type="entry name" value="DUF8040"/>
</dbReference>
<dbReference type="VEuPathDB" id="FungiDB:VP01_2146g4"/>
<evidence type="ECO:0000259" key="1">
    <source>
        <dbReference type="Pfam" id="PF26138"/>
    </source>
</evidence>
<keyword evidence="3" id="KW-1185">Reference proteome</keyword>
<name>A0A0L6V9Q8_9BASI</name>
<comment type="caution">
    <text evidence="2">The sequence shown here is derived from an EMBL/GenBank/DDBJ whole genome shotgun (WGS) entry which is preliminary data.</text>
</comment>
<sequence>MRVFTRPSPPQTVIQLQWRFEHIGCCHPCHVAPPTSSPLTNPAINLQQLGSYRSNYMNTTLTGNPHQCKMESVLKLLSMEEQLAILLYNTGHNNSNRLAKDRFQNCAKTISNYVFHIFSVDSIFVPHFLAIV</sequence>
<protein>
    <recommendedName>
        <fullName evidence="1">DUF8040 domain-containing protein</fullName>
    </recommendedName>
</protein>
<dbReference type="EMBL" id="LAVV01006999">
    <property type="protein sequence ID" value="KNZ57488.1"/>
    <property type="molecule type" value="Genomic_DNA"/>
</dbReference>
<evidence type="ECO:0000313" key="2">
    <source>
        <dbReference type="EMBL" id="KNZ57488.1"/>
    </source>
</evidence>
<accession>A0A0L6V9Q8</accession>